<organism evidence="1">
    <name type="scientific">Cucumis melo</name>
    <name type="common">Muskmelon</name>
    <dbReference type="NCBI Taxonomy" id="3656"/>
    <lineage>
        <taxon>Eukaryota</taxon>
        <taxon>Viridiplantae</taxon>
        <taxon>Streptophyta</taxon>
        <taxon>Embryophyta</taxon>
        <taxon>Tracheophyta</taxon>
        <taxon>Spermatophyta</taxon>
        <taxon>Magnoliopsida</taxon>
        <taxon>eudicotyledons</taxon>
        <taxon>Gunneridae</taxon>
        <taxon>Pentapetalae</taxon>
        <taxon>rosids</taxon>
        <taxon>fabids</taxon>
        <taxon>Cucurbitales</taxon>
        <taxon>Cucurbitaceae</taxon>
        <taxon>Benincaseae</taxon>
        <taxon>Cucumis</taxon>
    </lineage>
</organism>
<accession>A0A9I9E8X4</accession>
<name>A0A9I9E8X4_CUCME</name>
<protein>
    <submittedName>
        <fullName evidence="1">Uncharacterized protein</fullName>
    </submittedName>
</protein>
<dbReference type="EnsemblPlants" id="MELO3C030290.2.1">
    <property type="protein sequence ID" value="MELO3C030290.2.1"/>
    <property type="gene ID" value="MELO3C030290.2"/>
</dbReference>
<sequence>MFLAMSILWWIRQPFSRAPHMLAPGGNGINLIISYALSRSPARLRRSTMQTKWSLLGSIPKSLMELKNSIPSFTQPA</sequence>
<dbReference type="Gramene" id="MELO3C030290.2.1">
    <property type="protein sequence ID" value="MELO3C030290.2.1"/>
    <property type="gene ID" value="MELO3C030290.2"/>
</dbReference>
<proteinExistence type="predicted"/>
<evidence type="ECO:0000313" key="1">
    <source>
        <dbReference type="EnsemblPlants" id="MELO3C030290.2.1"/>
    </source>
</evidence>
<reference evidence="1" key="1">
    <citation type="submission" date="2023-03" db="UniProtKB">
        <authorList>
            <consortium name="EnsemblPlants"/>
        </authorList>
    </citation>
    <scope>IDENTIFICATION</scope>
</reference>
<dbReference type="AlphaFoldDB" id="A0A9I9E8X4"/>